<protein>
    <submittedName>
        <fullName evidence="2">Uncharacterized protein</fullName>
    </submittedName>
</protein>
<accession>A0AC34Q3R9</accession>
<proteinExistence type="predicted"/>
<evidence type="ECO:0000313" key="1">
    <source>
        <dbReference type="Proteomes" id="UP000887576"/>
    </source>
</evidence>
<name>A0AC34Q3R9_9BILA</name>
<evidence type="ECO:0000313" key="2">
    <source>
        <dbReference type="WBParaSite" id="JU765_v2.g12641.t1"/>
    </source>
</evidence>
<dbReference type="Proteomes" id="UP000887576">
    <property type="component" value="Unplaced"/>
</dbReference>
<reference evidence="2" key="1">
    <citation type="submission" date="2022-11" db="UniProtKB">
        <authorList>
            <consortium name="WormBaseParasite"/>
        </authorList>
    </citation>
    <scope>IDENTIFICATION</scope>
</reference>
<sequence>MEDITVVSDLAWIPRGVAKLEPIKLQMDKAQLSELLQGDNAGTDEEQSAMEEEKVEKTDESADEPEKEGNMMKGVAMYADPKDDPYLTKHEDSEDEAEKDDF</sequence>
<organism evidence="1 2">
    <name type="scientific">Panagrolaimus sp. JU765</name>
    <dbReference type="NCBI Taxonomy" id="591449"/>
    <lineage>
        <taxon>Eukaryota</taxon>
        <taxon>Metazoa</taxon>
        <taxon>Ecdysozoa</taxon>
        <taxon>Nematoda</taxon>
        <taxon>Chromadorea</taxon>
        <taxon>Rhabditida</taxon>
        <taxon>Tylenchina</taxon>
        <taxon>Panagrolaimomorpha</taxon>
        <taxon>Panagrolaimoidea</taxon>
        <taxon>Panagrolaimidae</taxon>
        <taxon>Panagrolaimus</taxon>
    </lineage>
</organism>
<dbReference type="WBParaSite" id="JU765_v2.g12641.t1">
    <property type="protein sequence ID" value="JU765_v2.g12641.t1"/>
    <property type="gene ID" value="JU765_v2.g12641"/>
</dbReference>